<organism evidence="1 2">
    <name type="scientific">Aureobasidium namibiae CBS 147.97</name>
    <dbReference type="NCBI Taxonomy" id="1043004"/>
    <lineage>
        <taxon>Eukaryota</taxon>
        <taxon>Fungi</taxon>
        <taxon>Dikarya</taxon>
        <taxon>Ascomycota</taxon>
        <taxon>Pezizomycotina</taxon>
        <taxon>Dothideomycetes</taxon>
        <taxon>Dothideomycetidae</taxon>
        <taxon>Dothideales</taxon>
        <taxon>Saccotheciaceae</taxon>
        <taxon>Aureobasidium</taxon>
    </lineage>
</organism>
<evidence type="ECO:0000313" key="2">
    <source>
        <dbReference type="Proteomes" id="UP000027730"/>
    </source>
</evidence>
<dbReference type="RefSeq" id="XP_013430630.1">
    <property type="nucleotide sequence ID" value="XM_013575176.1"/>
</dbReference>
<dbReference type="InterPro" id="IPR013078">
    <property type="entry name" value="His_Pase_superF_clade-1"/>
</dbReference>
<dbReference type="GO" id="GO:0005737">
    <property type="term" value="C:cytoplasm"/>
    <property type="evidence" value="ECO:0007669"/>
    <property type="project" value="TreeGrafter"/>
</dbReference>
<protein>
    <submittedName>
        <fullName evidence="1">Phosphoglycerate mutase family protein</fullName>
    </submittedName>
</protein>
<accession>A0A074XP64</accession>
<evidence type="ECO:0000313" key="1">
    <source>
        <dbReference type="EMBL" id="KEQ76376.1"/>
    </source>
</evidence>
<gene>
    <name evidence="1" type="ORF">M436DRAFT_37420</name>
</gene>
<dbReference type="OrthoDB" id="496981at2759"/>
<dbReference type="Pfam" id="PF00300">
    <property type="entry name" value="His_Phos_1"/>
    <property type="match status" value="1"/>
</dbReference>
<name>A0A074XP64_9PEZI</name>
<dbReference type="Gene3D" id="3.40.50.1240">
    <property type="entry name" value="Phosphoglycerate mutase-like"/>
    <property type="match status" value="1"/>
</dbReference>
<dbReference type="PANTHER" id="PTHR48100:SF1">
    <property type="entry name" value="HISTIDINE PHOSPHATASE FAMILY PROTEIN-RELATED"/>
    <property type="match status" value="1"/>
</dbReference>
<dbReference type="GeneID" id="25408834"/>
<sequence>MATITLPPPNANYQFSILTNIFKQGLPNTDADTFDYAKENFGLIHQSYPSDATLENAEDKTQWQRFEHYIRDLNKNAEDGIVYKILYLGRHGQGYHNVAESRYGTALWDSYWAKQEGDEHAHWADAHLTPIGEQQALDVNAFWTSALTHAKVPAPEKYYTSPFYRCLQTSWLSFHNLSLPASSPFAPIVKELLRETNGVHTCDRRGASSIIRSDFPSYTLEPGLPETDVSWTPDHREKPTEHILREHWCLEEIWTESKDKQFLSITAHSGTIAAVLGAVGHRRFALPTGGVIPIAVKGERLRG</sequence>
<dbReference type="Proteomes" id="UP000027730">
    <property type="component" value="Unassembled WGS sequence"/>
</dbReference>
<dbReference type="HOGENOM" id="CLU_039184_0_1_1"/>
<reference evidence="1 2" key="1">
    <citation type="journal article" date="2014" name="BMC Genomics">
        <title>Genome sequencing of four Aureobasidium pullulans varieties: biotechnological potential, stress tolerance, and description of new species.</title>
        <authorList>
            <person name="Gostin Ar C."/>
            <person name="Ohm R.A."/>
            <person name="Kogej T."/>
            <person name="Sonjak S."/>
            <person name="Turk M."/>
            <person name="Zajc J."/>
            <person name="Zalar P."/>
            <person name="Grube M."/>
            <person name="Sun H."/>
            <person name="Han J."/>
            <person name="Sharma A."/>
            <person name="Chiniquy J."/>
            <person name="Ngan C.Y."/>
            <person name="Lipzen A."/>
            <person name="Barry K."/>
            <person name="Grigoriev I.V."/>
            <person name="Gunde-Cimerman N."/>
        </authorList>
    </citation>
    <scope>NUCLEOTIDE SEQUENCE [LARGE SCALE GENOMIC DNA]</scope>
    <source>
        <strain evidence="1 2">CBS 147.97</strain>
    </source>
</reference>
<dbReference type="SMART" id="SM00855">
    <property type="entry name" value="PGAM"/>
    <property type="match status" value="1"/>
</dbReference>
<dbReference type="CDD" id="cd07067">
    <property type="entry name" value="HP_PGM_like"/>
    <property type="match status" value="1"/>
</dbReference>
<dbReference type="EMBL" id="KL584703">
    <property type="protein sequence ID" value="KEQ76376.1"/>
    <property type="molecule type" value="Genomic_DNA"/>
</dbReference>
<keyword evidence="2" id="KW-1185">Reference proteome</keyword>
<proteinExistence type="predicted"/>
<dbReference type="PANTHER" id="PTHR48100">
    <property type="entry name" value="BROAD-SPECIFICITY PHOSPHATASE YOR283W-RELATED"/>
    <property type="match status" value="1"/>
</dbReference>
<dbReference type="SUPFAM" id="SSF53254">
    <property type="entry name" value="Phosphoglycerate mutase-like"/>
    <property type="match status" value="1"/>
</dbReference>
<dbReference type="InterPro" id="IPR029033">
    <property type="entry name" value="His_PPase_superfam"/>
</dbReference>
<dbReference type="GO" id="GO:0016791">
    <property type="term" value="F:phosphatase activity"/>
    <property type="evidence" value="ECO:0007669"/>
    <property type="project" value="TreeGrafter"/>
</dbReference>
<dbReference type="InterPro" id="IPR050275">
    <property type="entry name" value="PGM_Phosphatase"/>
</dbReference>
<dbReference type="AlphaFoldDB" id="A0A074XP64"/>